<comment type="caution">
    <text evidence="5">The sequence shown here is derived from an EMBL/GenBank/DDBJ whole genome shotgun (WGS) entry which is preliminary data.</text>
</comment>
<dbReference type="InterPro" id="IPR027417">
    <property type="entry name" value="P-loop_NTPase"/>
</dbReference>
<keyword evidence="3 5" id="KW-0067">ATP-binding</keyword>
<dbReference type="GO" id="GO:0005524">
    <property type="term" value="F:ATP binding"/>
    <property type="evidence" value="ECO:0007669"/>
    <property type="project" value="UniProtKB-KW"/>
</dbReference>
<reference evidence="5 6" key="1">
    <citation type="submission" date="2020-08" db="EMBL/GenBank/DDBJ databases">
        <title>Bridging the membrane lipid divide: bacteria of the FCB group superphylum have the potential to synthesize archaeal ether lipids.</title>
        <authorList>
            <person name="Villanueva L."/>
            <person name="Von Meijenfeldt F.A.B."/>
            <person name="Westbye A.B."/>
            <person name="Yadav S."/>
            <person name="Hopmans E.C."/>
            <person name="Dutilh B.E."/>
            <person name="Sinninghe Damste J.S."/>
        </authorList>
    </citation>
    <scope>NUCLEOTIDE SEQUENCE [LARGE SCALE GENOMIC DNA]</scope>
    <source>
        <strain evidence="5">NIOZ-UU81</strain>
    </source>
</reference>
<keyword evidence="1" id="KW-0813">Transport</keyword>
<accession>A0A8J6TE37</accession>
<dbReference type="PANTHER" id="PTHR43023">
    <property type="entry name" value="PROTEIN TRIGALACTOSYLDIACYLGLYCEROL 3, CHLOROPLASTIC"/>
    <property type="match status" value="1"/>
</dbReference>
<sequence length="249" mass="27404">MNETPHIEIRNLTMAYGDFVIQHDLNFVVNKGDIFVIMGENGCGKTTLMRALIGLQRPALGTVFYDGEDFWNVDLDQQARLKRRLGIMFQGGALWSSLTLAENVALPLKEYTDLAQRRISDIVSFKLALVGLAGFEDFYPSELSGGMKKRASLARAMALDPEILVIDEPSSGLDPLTASRLDDLILELRDSLGATIVVITHELASILGIGTNSIFLDNESHTMINTGNPREALTSGDPRVRHFLTRGVT</sequence>
<evidence type="ECO:0000259" key="4">
    <source>
        <dbReference type="PROSITE" id="PS50893"/>
    </source>
</evidence>
<dbReference type="PROSITE" id="PS50893">
    <property type="entry name" value="ABC_TRANSPORTER_2"/>
    <property type="match status" value="1"/>
</dbReference>
<proteinExistence type="predicted"/>
<protein>
    <submittedName>
        <fullName evidence="5">ATP-binding cassette domain-containing protein</fullName>
    </submittedName>
</protein>
<gene>
    <name evidence="5" type="ORF">H8E79_08000</name>
</gene>
<organism evidence="5 6">
    <name type="scientific">Candidatus Desulfatifera sulfidica</name>
    <dbReference type="NCBI Taxonomy" id="2841691"/>
    <lineage>
        <taxon>Bacteria</taxon>
        <taxon>Pseudomonadati</taxon>
        <taxon>Thermodesulfobacteriota</taxon>
        <taxon>Desulfobulbia</taxon>
        <taxon>Desulfobulbales</taxon>
        <taxon>Desulfobulbaceae</taxon>
        <taxon>Candidatus Desulfatifera</taxon>
    </lineage>
</organism>
<evidence type="ECO:0000256" key="2">
    <source>
        <dbReference type="ARBA" id="ARBA00022741"/>
    </source>
</evidence>
<dbReference type="PANTHER" id="PTHR43023:SF3">
    <property type="entry name" value="PROTEIN TRIGALACTOSYLDIACYLGLYCEROL 3, CHLOROPLASTIC"/>
    <property type="match status" value="1"/>
</dbReference>
<keyword evidence="2" id="KW-0547">Nucleotide-binding</keyword>
<dbReference type="Proteomes" id="UP000599024">
    <property type="component" value="Unassembled WGS sequence"/>
</dbReference>
<evidence type="ECO:0000313" key="6">
    <source>
        <dbReference type="Proteomes" id="UP000599024"/>
    </source>
</evidence>
<dbReference type="GO" id="GO:0016887">
    <property type="term" value="F:ATP hydrolysis activity"/>
    <property type="evidence" value="ECO:0007669"/>
    <property type="project" value="InterPro"/>
</dbReference>
<dbReference type="InterPro" id="IPR017871">
    <property type="entry name" value="ABC_transporter-like_CS"/>
</dbReference>
<dbReference type="InterPro" id="IPR003593">
    <property type="entry name" value="AAA+_ATPase"/>
</dbReference>
<evidence type="ECO:0000313" key="5">
    <source>
        <dbReference type="EMBL" id="MBC8209092.1"/>
    </source>
</evidence>
<dbReference type="AlphaFoldDB" id="A0A8J6TE37"/>
<dbReference type="PROSITE" id="PS00211">
    <property type="entry name" value="ABC_TRANSPORTER_1"/>
    <property type="match status" value="1"/>
</dbReference>
<dbReference type="SUPFAM" id="SSF52540">
    <property type="entry name" value="P-loop containing nucleoside triphosphate hydrolases"/>
    <property type="match status" value="1"/>
</dbReference>
<dbReference type="Gene3D" id="3.40.50.300">
    <property type="entry name" value="P-loop containing nucleotide triphosphate hydrolases"/>
    <property type="match status" value="1"/>
</dbReference>
<name>A0A8J6TE37_9BACT</name>
<evidence type="ECO:0000256" key="3">
    <source>
        <dbReference type="ARBA" id="ARBA00022840"/>
    </source>
</evidence>
<feature type="domain" description="ABC transporter" evidence="4">
    <location>
        <begin position="7"/>
        <end position="243"/>
    </location>
</feature>
<dbReference type="Pfam" id="PF00005">
    <property type="entry name" value="ABC_tran"/>
    <property type="match status" value="1"/>
</dbReference>
<evidence type="ECO:0000256" key="1">
    <source>
        <dbReference type="ARBA" id="ARBA00022448"/>
    </source>
</evidence>
<dbReference type="InterPro" id="IPR003439">
    <property type="entry name" value="ABC_transporter-like_ATP-bd"/>
</dbReference>
<dbReference type="SMART" id="SM00382">
    <property type="entry name" value="AAA"/>
    <property type="match status" value="1"/>
</dbReference>
<dbReference type="EMBL" id="JACNLK010000076">
    <property type="protein sequence ID" value="MBC8209092.1"/>
    <property type="molecule type" value="Genomic_DNA"/>
</dbReference>